<organism evidence="2 3">
    <name type="scientific">Gossypium arboreum</name>
    <name type="common">Tree cotton</name>
    <name type="synonym">Gossypium nanking</name>
    <dbReference type="NCBI Taxonomy" id="29729"/>
    <lineage>
        <taxon>Eukaryota</taxon>
        <taxon>Viridiplantae</taxon>
        <taxon>Streptophyta</taxon>
        <taxon>Embryophyta</taxon>
        <taxon>Tracheophyta</taxon>
        <taxon>Spermatophyta</taxon>
        <taxon>Magnoliopsida</taxon>
        <taxon>eudicotyledons</taxon>
        <taxon>Gunneridae</taxon>
        <taxon>Pentapetalae</taxon>
        <taxon>rosids</taxon>
        <taxon>malvids</taxon>
        <taxon>Malvales</taxon>
        <taxon>Malvaceae</taxon>
        <taxon>Malvoideae</taxon>
        <taxon>Gossypium</taxon>
    </lineage>
</organism>
<protein>
    <submittedName>
        <fullName evidence="2">Uncharacterized protein</fullName>
    </submittedName>
</protein>
<dbReference type="EMBL" id="JARKNE010000005">
    <property type="protein sequence ID" value="KAK5834289.1"/>
    <property type="molecule type" value="Genomic_DNA"/>
</dbReference>
<proteinExistence type="predicted"/>
<accession>A0ABR0Q5H6</accession>
<feature type="region of interest" description="Disordered" evidence="1">
    <location>
        <begin position="67"/>
        <end position="90"/>
    </location>
</feature>
<name>A0ABR0Q5H6_GOSAR</name>
<comment type="caution">
    <text evidence="2">The sequence shown here is derived from an EMBL/GenBank/DDBJ whole genome shotgun (WGS) entry which is preliminary data.</text>
</comment>
<evidence type="ECO:0000313" key="2">
    <source>
        <dbReference type="EMBL" id="KAK5834289.1"/>
    </source>
</evidence>
<gene>
    <name evidence="2" type="ORF">PVK06_018166</name>
</gene>
<sequence>MFFLRALVRVVRKAWRVVGTGQGFDEGSVSLSEGVGKGLNDGSREGLGEGSVGVGKGAGVVGACGEGLADGDVESRDKGENQNYDDESLDDKEDVYLLNIRYFSDCENFEELQDAREMLKNVRIEFQL</sequence>
<dbReference type="Proteomes" id="UP001358586">
    <property type="component" value="Chromosome 5"/>
</dbReference>
<reference evidence="2 3" key="1">
    <citation type="submission" date="2023-03" db="EMBL/GenBank/DDBJ databases">
        <title>WGS of Gossypium arboreum.</title>
        <authorList>
            <person name="Yu D."/>
        </authorList>
    </citation>
    <scope>NUCLEOTIDE SEQUENCE [LARGE SCALE GENOMIC DNA]</scope>
    <source>
        <tissue evidence="2">Leaf</tissue>
    </source>
</reference>
<evidence type="ECO:0000313" key="3">
    <source>
        <dbReference type="Proteomes" id="UP001358586"/>
    </source>
</evidence>
<evidence type="ECO:0000256" key="1">
    <source>
        <dbReference type="SAM" id="MobiDB-lite"/>
    </source>
</evidence>
<keyword evidence="3" id="KW-1185">Reference proteome</keyword>